<dbReference type="InterPro" id="IPR001387">
    <property type="entry name" value="Cro/C1-type_HTH"/>
</dbReference>
<proteinExistence type="predicted"/>
<dbReference type="Proteomes" id="UP000331127">
    <property type="component" value="Unassembled WGS sequence"/>
</dbReference>
<evidence type="ECO:0000313" key="3">
    <source>
        <dbReference type="Proteomes" id="UP000331127"/>
    </source>
</evidence>
<evidence type="ECO:0000313" key="2">
    <source>
        <dbReference type="EMBL" id="GES11439.1"/>
    </source>
</evidence>
<comment type="caution">
    <text evidence="2">The sequence shown here is derived from an EMBL/GenBank/DDBJ whole genome shotgun (WGS) entry which is preliminary data.</text>
</comment>
<dbReference type="PROSITE" id="PS50943">
    <property type="entry name" value="HTH_CROC1"/>
    <property type="match status" value="1"/>
</dbReference>
<dbReference type="OrthoDB" id="3397486at2"/>
<dbReference type="InterPro" id="IPR010982">
    <property type="entry name" value="Lambda_DNA-bd_dom_sf"/>
</dbReference>
<gene>
    <name evidence="2" type="ORF">Amac_050360</name>
</gene>
<accession>A0A5M3WTT8</accession>
<protein>
    <recommendedName>
        <fullName evidence="1">HTH cro/C1-type domain-containing protein</fullName>
    </recommendedName>
</protein>
<reference evidence="2 3" key="1">
    <citation type="submission" date="2019-10" db="EMBL/GenBank/DDBJ databases">
        <title>Whole genome shotgun sequence of Acrocarpospora macrocephala NBRC 16266.</title>
        <authorList>
            <person name="Ichikawa N."/>
            <person name="Kimura A."/>
            <person name="Kitahashi Y."/>
            <person name="Komaki H."/>
            <person name="Oguchi A."/>
        </authorList>
    </citation>
    <scope>NUCLEOTIDE SEQUENCE [LARGE SCALE GENOMIC DNA]</scope>
    <source>
        <strain evidence="2 3">NBRC 16266</strain>
    </source>
</reference>
<dbReference type="Gene3D" id="1.10.260.40">
    <property type="entry name" value="lambda repressor-like DNA-binding domains"/>
    <property type="match status" value="1"/>
</dbReference>
<evidence type="ECO:0000259" key="1">
    <source>
        <dbReference type="PROSITE" id="PS50943"/>
    </source>
</evidence>
<organism evidence="2 3">
    <name type="scientific">Acrocarpospora macrocephala</name>
    <dbReference type="NCBI Taxonomy" id="150177"/>
    <lineage>
        <taxon>Bacteria</taxon>
        <taxon>Bacillati</taxon>
        <taxon>Actinomycetota</taxon>
        <taxon>Actinomycetes</taxon>
        <taxon>Streptosporangiales</taxon>
        <taxon>Streptosporangiaceae</taxon>
        <taxon>Acrocarpospora</taxon>
    </lineage>
</organism>
<feature type="domain" description="HTH cro/C1-type" evidence="1">
    <location>
        <begin position="42"/>
        <end position="95"/>
    </location>
</feature>
<dbReference type="GO" id="GO:0003677">
    <property type="term" value="F:DNA binding"/>
    <property type="evidence" value="ECO:0007669"/>
    <property type="project" value="InterPro"/>
</dbReference>
<dbReference type="SUPFAM" id="SSF47413">
    <property type="entry name" value="lambda repressor-like DNA-binding domains"/>
    <property type="match status" value="1"/>
</dbReference>
<dbReference type="RefSeq" id="WP_155356801.1">
    <property type="nucleotide sequence ID" value="NZ_BAAAHL010000049.1"/>
</dbReference>
<dbReference type="AlphaFoldDB" id="A0A5M3WTT8"/>
<keyword evidence="3" id="KW-1185">Reference proteome</keyword>
<dbReference type="Pfam" id="PF01381">
    <property type="entry name" value="HTH_3"/>
    <property type="match status" value="1"/>
</dbReference>
<dbReference type="EMBL" id="BLAE01000029">
    <property type="protein sequence ID" value="GES11439.1"/>
    <property type="molecule type" value="Genomic_DNA"/>
</dbReference>
<sequence length="116" mass="12597">MPKRTPGDWADLERELHEAGVSPSVIEEGARRLLAEARGHQLAEARKHLGLGQKDVATIMGVSVSRVSQIEHGEVASLEVIARYVEALGARLELVVFFGDRTVRLPVSEKSMDAAA</sequence>
<dbReference type="CDD" id="cd00093">
    <property type="entry name" value="HTH_XRE"/>
    <property type="match status" value="1"/>
</dbReference>
<dbReference type="SMART" id="SM00530">
    <property type="entry name" value="HTH_XRE"/>
    <property type="match status" value="1"/>
</dbReference>
<name>A0A5M3WTT8_9ACTN</name>